<accession>A0A8S1RNC1</accession>
<dbReference type="EMBL" id="CAJJDN010000185">
    <property type="protein sequence ID" value="CAD8128305.1"/>
    <property type="molecule type" value="Genomic_DNA"/>
</dbReference>
<reference evidence="2" key="1">
    <citation type="submission" date="2021-01" db="EMBL/GenBank/DDBJ databases">
        <authorList>
            <consortium name="Genoscope - CEA"/>
            <person name="William W."/>
        </authorList>
    </citation>
    <scope>NUCLEOTIDE SEQUENCE</scope>
</reference>
<feature type="coiled-coil region" evidence="1">
    <location>
        <begin position="193"/>
        <end position="360"/>
    </location>
</feature>
<gene>
    <name evidence="2" type="ORF">PSON_ATCC_30995.1.T1850059</name>
</gene>
<dbReference type="OrthoDB" id="307054at2759"/>
<keyword evidence="3" id="KW-1185">Reference proteome</keyword>
<comment type="caution">
    <text evidence="2">The sequence shown here is derived from an EMBL/GenBank/DDBJ whole genome shotgun (WGS) entry which is preliminary data.</text>
</comment>
<dbReference type="Proteomes" id="UP000692954">
    <property type="component" value="Unassembled WGS sequence"/>
</dbReference>
<protein>
    <submittedName>
        <fullName evidence="2">Uncharacterized protein</fullName>
    </submittedName>
</protein>
<organism evidence="2 3">
    <name type="scientific">Paramecium sonneborni</name>
    <dbReference type="NCBI Taxonomy" id="65129"/>
    <lineage>
        <taxon>Eukaryota</taxon>
        <taxon>Sar</taxon>
        <taxon>Alveolata</taxon>
        <taxon>Ciliophora</taxon>
        <taxon>Intramacronucleata</taxon>
        <taxon>Oligohymenophorea</taxon>
        <taxon>Peniculida</taxon>
        <taxon>Parameciidae</taxon>
        <taxon>Paramecium</taxon>
    </lineage>
</organism>
<evidence type="ECO:0000256" key="1">
    <source>
        <dbReference type="SAM" id="Coils"/>
    </source>
</evidence>
<sequence length="476" mass="56540">MRKQTHQSRSSQSCNPKCQDKPLNEFQVNNLVTENQKLLEQNDKLMLQFEILRQEYEFLGSSGISSIKSQRSKKIEFEQSYEEMNKLKFQKEKLIVDNECLRRTITKLQYQLEEQSIYIKKLQNSQNDYEQLKQRLEETVQVVNELEIQLQDQCQLQKQFEYKQKIITLSNLDTQEHLSSQCKMNDIQISQLKEQNIKLNKLLEERLVQLENITKLLNQRNEAYNNLQESYDQDLSDIRYNTTKQISNTFDQEKKALQIQVNQLMQQLDLQQLNISQNKQKVQQKTDEESQKIIQDLQSLLKQKDNQIKVLEQKCDEFQQNAIDVQTTIASNNFANSQNYQHLQQNLQVLMKELELQKQQNHQMRYLNQQLTQKLNLFSQSQQKVIHNNSHSFISSPGRLDTYPNKTQSVLTNRTNIIQNAPDSPFRKQKLHLLFTDEQQKMPYDISTQRTVQMVSKLSEIDQNLQSNKDKFLLHD</sequence>
<feature type="coiled-coil region" evidence="1">
    <location>
        <begin position="115"/>
        <end position="153"/>
    </location>
</feature>
<name>A0A8S1RNC1_9CILI</name>
<evidence type="ECO:0000313" key="3">
    <source>
        <dbReference type="Proteomes" id="UP000692954"/>
    </source>
</evidence>
<proteinExistence type="predicted"/>
<feature type="coiled-coil region" evidence="1">
    <location>
        <begin position="28"/>
        <end position="55"/>
    </location>
</feature>
<evidence type="ECO:0000313" key="2">
    <source>
        <dbReference type="EMBL" id="CAD8128305.1"/>
    </source>
</evidence>
<keyword evidence="1" id="KW-0175">Coiled coil</keyword>
<dbReference type="AlphaFoldDB" id="A0A8S1RNC1"/>